<dbReference type="RefSeq" id="WP_009950807.1">
    <property type="nucleotide sequence ID" value="NZ_BAAAGS010000099.1"/>
</dbReference>
<dbReference type="Proteomes" id="UP001500729">
    <property type="component" value="Unassembled WGS sequence"/>
</dbReference>
<proteinExistence type="predicted"/>
<comment type="caution">
    <text evidence="1">The sequence shown here is derived from an EMBL/GenBank/DDBJ whole genome shotgun (WGS) entry which is preliminary data.</text>
</comment>
<reference evidence="1 2" key="1">
    <citation type="journal article" date="2019" name="Int. J. Syst. Evol. Microbiol.">
        <title>The Global Catalogue of Microorganisms (GCM) 10K type strain sequencing project: providing services to taxonomists for standard genome sequencing and annotation.</title>
        <authorList>
            <consortium name="The Broad Institute Genomics Platform"/>
            <consortium name="The Broad Institute Genome Sequencing Center for Infectious Disease"/>
            <person name="Wu L."/>
            <person name="Ma J."/>
        </authorList>
    </citation>
    <scope>NUCLEOTIDE SEQUENCE [LARGE SCALE GENOMIC DNA]</scope>
    <source>
        <strain evidence="1 2">JCM 10303</strain>
    </source>
</reference>
<name>A0ABN1EAU4_SACER</name>
<organism evidence="1 2">
    <name type="scientific">Saccharopolyspora erythraea</name>
    <name type="common">Streptomyces erythraeus</name>
    <dbReference type="NCBI Taxonomy" id="1836"/>
    <lineage>
        <taxon>Bacteria</taxon>
        <taxon>Bacillati</taxon>
        <taxon>Actinomycetota</taxon>
        <taxon>Actinomycetes</taxon>
        <taxon>Pseudonocardiales</taxon>
        <taxon>Pseudonocardiaceae</taxon>
        <taxon>Saccharopolyspora</taxon>
    </lineage>
</organism>
<protein>
    <submittedName>
        <fullName evidence="1">Uncharacterized protein</fullName>
    </submittedName>
</protein>
<accession>A0ABN1EAU4</accession>
<evidence type="ECO:0000313" key="2">
    <source>
        <dbReference type="Proteomes" id="UP001500729"/>
    </source>
</evidence>
<sequence length="96" mass="10202">MRGAISAALNPRANCLAAASPSPEADRRGLDDWLAKIDKLVTEMQALRSFYQNATPGTETLRVLQVALANEVARDAASRFGFTTCADTGAWTTSSA</sequence>
<evidence type="ECO:0000313" key="1">
    <source>
        <dbReference type="EMBL" id="GAA0562722.1"/>
    </source>
</evidence>
<dbReference type="EMBL" id="BAAAGS010000099">
    <property type="protein sequence ID" value="GAA0562722.1"/>
    <property type="molecule type" value="Genomic_DNA"/>
</dbReference>
<keyword evidence="2" id="KW-1185">Reference proteome</keyword>
<gene>
    <name evidence="1" type="ORF">GCM10009533_69050</name>
</gene>